<organism evidence="1 2">
    <name type="scientific">Marivibrio halodurans</name>
    <dbReference type="NCBI Taxonomy" id="2039722"/>
    <lineage>
        <taxon>Bacteria</taxon>
        <taxon>Pseudomonadati</taxon>
        <taxon>Pseudomonadota</taxon>
        <taxon>Alphaproteobacteria</taxon>
        <taxon>Rhodospirillales</taxon>
        <taxon>Rhodospirillaceae</taxon>
        <taxon>Marivibrio</taxon>
    </lineage>
</organism>
<evidence type="ECO:0000313" key="2">
    <source>
        <dbReference type="Proteomes" id="UP000672602"/>
    </source>
</evidence>
<name>A0A8J7V3A9_9PROT</name>
<protein>
    <submittedName>
        <fullName evidence="1">Uncharacterized protein</fullName>
    </submittedName>
</protein>
<sequence>MSFDEYKAEISLLMNEMEGEQGDLHEVMMRLKTILDTMRAEGLPIPDDLKRFEQDLDARFSVPGGSGD</sequence>
<reference evidence="1" key="1">
    <citation type="submission" date="2021-04" db="EMBL/GenBank/DDBJ databases">
        <authorList>
            <person name="Zhang D.-C."/>
        </authorList>
    </citation>
    <scope>NUCLEOTIDE SEQUENCE</scope>
    <source>
        <strain evidence="1">CGMCC 1.15697</strain>
    </source>
</reference>
<accession>A0A8J7V3A9</accession>
<dbReference type="RefSeq" id="WP_210682623.1">
    <property type="nucleotide sequence ID" value="NZ_JAGMWN010000006.1"/>
</dbReference>
<gene>
    <name evidence="1" type="ORF">KAJ83_13565</name>
</gene>
<proteinExistence type="predicted"/>
<dbReference type="Proteomes" id="UP000672602">
    <property type="component" value="Unassembled WGS sequence"/>
</dbReference>
<dbReference type="EMBL" id="JAGMWN010000006">
    <property type="protein sequence ID" value="MBP5858041.1"/>
    <property type="molecule type" value="Genomic_DNA"/>
</dbReference>
<keyword evidence="2" id="KW-1185">Reference proteome</keyword>
<comment type="caution">
    <text evidence="1">The sequence shown here is derived from an EMBL/GenBank/DDBJ whole genome shotgun (WGS) entry which is preliminary data.</text>
</comment>
<evidence type="ECO:0000313" key="1">
    <source>
        <dbReference type="EMBL" id="MBP5858041.1"/>
    </source>
</evidence>
<dbReference type="AlphaFoldDB" id="A0A8J7V3A9"/>